<keyword evidence="4" id="KW-0963">Cytoplasm</keyword>
<protein>
    <recommendedName>
        <fullName evidence="9">Transportin-1</fullName>
    </recommendedName>
    <alternativeName>
        <fullName evidence="10">Importin beta-2</fullName>
    </alternativeName>
    <alternativeName>
        <fullName evidence="11">Karyopherin beta-2</fullName>
    </alternativeName>
</protein>
<evidence type="ECO:0000256" key="7">
    <source>
        <dbReference type="ARBA" id="ARBA00023242"/>
    </source>
</evidence>
<evidence type="ECO:0000256" key="6">
    <source>
        <dbReference type="ARBA" id="ARBA00022927"/>
    </source>
</evidence>
<evidence type="ECO:0000256" key="11">
    <source>
        <dbReference type="ARBA" id="ARBA00080641"/>
    </source>
</evidence>
<comment type="similarity">
    <text evidence="8">Belongs to the importin beta family. Importin beta-2 subfamily.</text>
</comment>
<keyword evidence="5" id="KW-0677">Repeat</keyword>
<dbReference type="WBParaSite" id="TMUE_1000003273.1">
    <property type="protein sequence ID" value="TMUE_1000003273.1"/>
    <property type="gene ID" value="WBGene00289552"/>
</dbReference>
<dbReference type="InterPro" id="IPR001494">
    <property type="entry name" value="Importin-beta_N"/>
</dbReference>
<keyword evidence="13" id="KW-1185">Reference proteome</keyword>
<sequence length="976" mass="110056">MRKRIPRRRWRHLHYREAEIRQYQSVLRLRTDNGHKRDYKKSLPVEAACASVCLRLSIFVAIVIPTPEAIAVDRVLRPPQMSNVDSNVSNYSIEQSELQSVLKLLRDSQCGSTEVHRSVHKQFETLCGNPKFSYYLVHVMVQMSDIDCDTRAVAGLILKRNIRQHWDSFSSSLRSYIREQCLKAIADPNKIIVSAAGVLIAAIVACEKLACWPDLIKHMLNTLNTGSVEIITAAFTVLEKICEDSVDYAETDRIDVIDALLPNILPFVQHSEVSLRERSLRCINNFLSFPTPMIQLYMTDQFLECIFSRANDPEPSVQKELCRALTYMLESHVDKIAPSLPQIVSYMIQKTQDEDEDIALEACEFWFNFTEAPNYCKAVLLPRLSEIVPALVRCMRYTDEDLALLKCHLECDQNVPDREEDIRPPVRRGKPLHGGTGEDDEDFALIEEALDDDYSSGWNIRKCAAASLDVFASLFGRDLLPTIIPILDSGLRHEDWLVKEATILALGAIAEGCTNSLAPHLPTLVPYLIECMNDQLVLIRSICCWTLSRYCYWVIQNPQEDVFEPLLRQLLVRILDPNKKVQEAACSALATLEEEACMNLVPYLDEIVQALCAAGRKYQAKNILILYDAIGTLADSVGNYMNNPDYISALMPMLIEKWNALKENDREVFSLLECFSSLVIAMQNGFLAYGEPVFSRCVKMIEDNMPEKTMPATTTTEGVEWIDRDFLIIALDLLSSLVEGLGSALQELAGKMNVVALLYHTVQDVSPEVRQSSFALLGDLAKACWPLIKPHSDFFLLAISHNINPELVSVCNNAVWALGEMTVHLGTDLKPYIKAFVGPLLQIMGTADMSKTLIENAAIAVGRFGLQNSDEVAPYVSDLLRHWCITMRNIRDNEEKESSFRGLCNVIMANPTAALNDLVFFCDAISSWSTLKPELRELFVKILFAFKQEVGDAAWQEFTSGFPPLLRQRLGQLYGL</sequence>
<dbReference type="PROSITE" id="PS50166">
    <property type="entry name" value="IMPORTIN_B_NT"/>
    <property type="match status" value="1"/>
</dbReference>
<proteinExistence type="inferred from homology"/>
<dbReference type="STRING" id="70415.A0A5S6Q7W0"/>
<name>A0A5S6Q7W0_TRIMR</name>
<evidence type="ECO:0000313" key="13">
    <source>
        <dbReference type="Proteomes" id="UP000046395"/>
    </source>
</evidence>
<feature type="domain" description="Importin N-terminal" evidence="12">
    <location>
        <begin position="119"/>
        <end position="187"/>
    </location>
</feature>
<evidence type="ECO:0000256" key="10">
    <source>
        <dbReference type="ARBA" id="ARBA00076938"/>
    </source>
</evidence>
<accession>A0A5S6Q7W0</accession>
<dbReference type="Pfam" id="PF03810">
    <property type="entry name" value="IBN_N"/>
    <property type="match status" value="1"/>
</dbReference>
<dbReference type="PANTHER" id="PTHR10527">
    <property type="entry name" value="IMPORTIN BETA"/>
    <property type="match status" value="1"/>
</dbReference>
<evidence type="ECO:0000256" key="1">
    <source>
        <dbReference type="ARBA" id="ARBA00004123"/>
    </source>
</evidence>
<evidence type="ECO:0000313" key="14">
    <source>
        <dbReference type="WBParaSite" id="TMUE_1000003273.1"/>
    </source>
</evidence>
<keyword evidence="7" id="KW-0539">Nucleus</keyword>
<dbReference type="GO" id="GO:0005737">
    <property type="term" value="C:cytoplasm"/>
    <property type="evidence" value="ECO:0007669"/>
    <property type="project" value="UniProtKB-SubCell"/>
</dbReference>
<keyword evidence="6" id="KW-0653">Protein transport</keyword>
<dbReference type="SMART" id="SM00913">
    <property type="entry name" value="IBN_N"/>
    <property type="match status" value="1"/>
</dbReference>
<evidence type="ECO:0000256" key="4">
    <source>
        <dbReference type="ARBA" id="ARBA00022490"/>
    </source>
</evidence>
<organism evidence="13 14">
    <name type="scientific">Trichuris muris</name>
    <name type="common">Mouse whipworm</name>
    <dbReference type="NCBI Taxonomy" id="70415"/>
    <lineage>
        <taxon>Eukaryota</taxon>
        <taxon>Metazoa</taxon>
        <taxon>Ecdysozoa</taxon>
        <taxon>Nematoda</taxon>
        <taxon>Enoplea</taxon>
        <taxon>Dorylaimia</taxon>
        <taxon>Trichinellida</taxon>
        <taxon>Trichuridae</taxon>
        <taxon>Trichuris</taxon>
    </lineage>
</organism>
<comment type="subcellular location">
    <subcellularLocation>
        <location evidence="2">Cytoplasm</location>
    </subcellularLocation>
    <subcellularLocation>
        <location evidence="1">Nucleus</location>
    </subcellularLocation>
</comment>
<dbReference type="InterPro" id="IPR040122">
    <property type="entry name" value="Importin_beta"/>
</dbReference>
<evidence type="ECO:0000256" key="8">
    <source>
        <dbReference type="ARBA" id="ARBA00038423"/>
    </source>
</evidence>
<dbReference type="Proteomes" id="UP000046395">
    <property type="component" value="Unassembled WGS sequence"/>
</dbReference>
<dbReference type="GO" id="GO:0031267">
    <property type="term" value="F:small GTPase binding"/>
    <property type="evidence" value="ECO:0007669"/>
    <property type="project" value="InterPro"/>
</dbReference>
<dbReference type="InterPro" id="IPR011989">
    <property type="entry name" value="ARM-like"/>
</dbReference>
<evidence type="ECO:0000256" key="2">
    <source>
        <dbReference type="ARBA" id="ARBA00004496"/>
    </source>
</evidence>
<dbReference type="GO" id="GO:0031981">
    <property type="term" value="C:nuclear lumen"/>
    <property type="evidence" value="ECO:0007669"/>
    <property type="project" value="UniProtKB-ARBA"/>
</dbReference>
<keyword evidence="3" id="KW-0813">Transport</keyword>
<dbReference type="Gene3D" id="1.25.10.10">
    <property type="entry name" value="Leucine-rich Repeat Variant"/>
    <property type="match status" value="1"/>
</dbReference>
<evidence type="ECO:0000259" key="12">
    <source>
        <dbReference type="PROSITE" id="PS50166"/>
    </source>
</evidence>
<reference evidence="14" key="1">
    <citation type="submission" date="2019-12" db="UniProtKB">
        <authorList>
            <consortium name="WormBaseParasite"/>
        </authorList>
    </citation>
    <scope>IDENTIFICATION</scope>
</reference>
<dbReference type="AlphaFoldDB" id="A0A5S6Q7W0"/>
<dbReference type="Pfam" id="PF13513">
    <property type="entry name" value="HEAT_EZ"/>
    <property type="match status" value="1"/>
</dbReference>
<dbReference type="InterPro" id="IPR016024">
    <property type="entry name" value="ARM-type_fold"/>
</dbReference>
<dbReference type="FunFam" id="1.25.10.10:FF:000028">
    <property type="entry name" value="Transportin-1 isoform 1"/>
    <property type="match status" value="1"/>
</dbReference>
<dbReference type="GO" id="GO:0006606">
    <property type="term" value="P:protein import into nucleus"/>
    <property type="evidence" value="ECO:0007669"/>
    <property type="project" value="InterPro"/>
</dbReference>
<evidence type="ECO:0000256" key="3">
    <source>
        <dbReference type="ARBA" id="ARBA00022448"/>
    </source>
</evidence>
<evidence type="ECO:0000256" key="9">
    <source>
        <dbReference type="ARBA" id="ARBA00067327"/>
    </source>
</evidence>
<dbReference type="SUPFAM" id="SSF48371">
    <property type="entry name" value="ARM repeat"/>
    <property type="match status" value="1"/>
</dbReference>
<evidence type="ECO:0000256" key="5">
    <source>
        <dbReference type="ARBA" id="ARBA00022737"/>
    </source>
</evidence>